<dbReference type="PANTHER" id="PTHR15141">
    <property type="entry name" value="TRANSCRIPTION ELONGATION FACTOR B POLYPEPTIDE 3"/>
    <property type="match status" value="1"/>
</dbReference>
<proteinExistence type="predicted"/>
<keyword evidence="3" id="KW-1185">Reference proteome</keyword>
<dbReference type="PANTHER" id="PTHR15141:SF76">
    <property type="entry name" value="TRANSCRIPTION ELONGATION FACTOR B POLYPEPTIDE 3"/>
    <property type="match status" value="1"/>
</dbReference>
<gene>
    <name evidence="2" type="ORF">FB45DRAFT_1003103</name>
</gene>
<dbReference type="InterPro" id="IPR051870">
    <property type="entry name" value="Elongin-A_domain"/>
</dbReference>
<dbReference type="Pfam" id="PF06881">
    <property type="entry name" value="Elongin_A"/>
    <property type="match status" value="1"/>
</dbReference>
<feature type="region of interest" description="Disordered" evidence="1">
    <location>
        <begin position="214"/>
        <end position="283"/>
    </location>
</feature>
<dbReference type="Proteomes" id="UP001221142">
    <property type="component" value="Unassembled WGS sequence"/>
</dbReference>
<name>A0AAD7BXA2_9AGAR</name>
<feature type="compositionally biased region" description="Low complexity" evidence="1">
    <location>
        <begin position="214"/>
        <end position="230"/>
    </location>
</feature>
<accession>A0AAD7BXA2</accession>
<dbReference type="GO" id="GO:0006368">
    <property type="term" value="P:transcription elongation by RNA polymerase II"/>
    <property type="evidence" value="ECO:0007669"/>
    <property type="project" value="InterPro"/>
</dbReference>
<dbReference type="GO" id="GO:0070449">
    <property type="term" value="C:elongin complex"/>
    <property type="evidence" value="ECO:0007669"/>
    <property type="project" value="InterPro"/>
</dbReference>
<organism evidence="2 3">
    <name type="scientific">Roridomyces roridus</name>
    <dbReference type="NCBI Taxonomy" id="1738132"/>
    <lineage>
        <taxon>Eukaryota</taxon>
        <taxon>Fungi</taxon>
        <taxon>Dikarya</taxon>
        <taxon>Basidiomycota</taxon>
        <taxon>Agaricomycotina</taxon>
        <taxon>Agaricomycetes</taxon>
        <taxon>Agaricomycetidae</taxon>
        <taxon>Agaricales</taxon>
        <taxon>Marasmiineae</taxon>
        <taxon>Mycenaceae</taxon>
        <taxon>Roridomyces</taxon>
    </lineage>
</organism>
<sequence length="283" mass="31985">MSLPDDRVPTLVQYCQRVASVHVDSISSLGDELRYDLVKPILERCTVDQLMRLEQASPYLQKETPEIWKGLCFRTYPAANDRYRRGEILEPDSWKEQYFDLVQEEARKFEAVGNKIRRQRLEAEERKKDSGIRVTTQQPTGKRRWGVSVQPKTLFQKTKSEASRLQKNMYSKPMLPPMPNNGKNYRVLPAANSALLPTSTSNSRVTVNTVVHSVSASGSSSSVSSTSKGSPLVTTSNPVESPRKKPRLDLPADSQLPKPMAVKRDPTASLFLPKHRAYSQRIK</sequence>
<dbReference type="InterPro" id="IPR010684">
    <property type="entry name" value="RNA_pol_II_trans_fac_SIII_A"/>
</dbReference>
<dbReference type="EMBL" id="JARKIF010000008">
    <property type="protein sequence ID" value="KAJ7632832.1"/>
    <property type="molecule type" value="Genomic_DNA"/>
</dbReference>
<feature type="compositionally biased region" description="Basic and acidic residues" evidence="1">
    <location>
        <begin position="241"/>
        <end position="250"/>
    </location>
</feature>
<reference evidence="2" key="1">
    <citation type="submission" date="2023-03" db="EMBL/GenBank/DDBJ databases">
        <title>Massive genome expansion in bonnet fungi (Mycena s.s.) driven by repeated elements and novel gene families across ecological guilds.</title>
        <authorList>
            <consortium name="Lawrence Berkeley National Laboratory"/>
            <person name="Harder C.B."/>
            <person name="Miyauchi S."/>
            <person name="Viragh M."/>
            <person name="Kuo A."/>
            <person name="Thoen E."/>
            <person name="Andreopoulos B."/>
            <person name="Lu D."/>
            <person name="Skrede I."/>
            <person name="Drula E."/>
            <person name="Henrissat B."/>
            <person name="Morin E."/>
            <person name="Kohler A."/>
            <person name="Barry K."/>
            <person name="LaButti K."/>
            <person name="Morin E."/>
            <person name="Salamov A."/>
            <person name="Lipzen A."/>
            <person name="Mereny Z."/>
            <person name="Hegedus B."/>
            <person name="Baldrian P."/>
            <person name="Stursova M."/>
            <person name="Weitz H."/>
            <person name="Taylor A."/>
            <person name="Grigoriev I.V."/>
            <person name="Nagy L.G."/>
            <person name="Martin F."/>
            <person name="Kauserud H."/>
        </authorList>
    </citation>
    <scope>NUCLEOTIDE SEQUENCE</scope>
    <source>
        <strain evidence="2">9284</strain>
    </source>
</reference>
<evidence type="ECO:0000256" key="1">
    <source>
        <dbReference type="SAM" id="MobiDB-lite"/>
    </source>
</evidence>
<feature type="compositionally biased region" description="Basic residues" evidence="1">
    <location>
        <begin position="273"/>
        <end position="283"/>
    </location>
</feature>
<dbReference type="Gene3D" id="6.10.250.3180">
    <property type="match status" value="1"/>
</dbReference>
<evidence type="ECO:0000313" key="3">
    <source>
        <dbReference type="Proteomes" id="UP001221142"/>
    </source>
</evidence>
<dbReference type="AlphaFoldDB" id="A0AAD7BXA2"/>
<comment type="caution">
    <text evidence="2">The sequence shown here is derived from an EMBL/GenBank/DDBJ whole genome shotgun (WGS) entry which is preliminary data.</text>
</comment>
<evidence type="ECO:0000313" key="2">
    <source>
        <dbReference type="EMBL" id="KAJ7632832.1"/>
    </source>
</evidence>
<protein>
    <submittedName>
        <fullName evidence="2">RNA polymerase II transcription factor SIII subunit A-domain-containing protein</fullName>
    </submittedName>
</protein>